<dbReference type="FunFam" id="3.40.50.980:FF:000001">
    <property type="entry name" value="Non-ribosomal peptide synthetase"/>
    <property type="match status" value="1"/>
</dbReference>
<dbReference type="InterPro" id="IPR036661">
    <property type="entry name" value="Luciferase-like_sf"/>
</dbReference>
<keyword evidence="8" id="KW-1185">Reference proteome</keyword>
<dbReference type="GO" id="GO:0009366">
    <property type="term" value="C:enterobactin synthetase complex"/>
    <property type="evidence" value="ECO:0007669"/>
    <property type="project" value="TreeGrafter"/>
</dbReference>
<dbReference type="InterPro" id="IPR020845">
    <property type="entry name" value="AMP-binding_CS"/>
</dbReference>
<evidence type="ECO:0000256" key="5">
    <source>
        <dbReference type="SAM" id="MobiDB-lite"/>
    </source>
</evidence>
<dbReference type="GO" id="GO:0005829">
    <property type="term" value="C:cytosol"/>
    <property type="evidence" value="ECO:0007669"/>
    <property type="project" value="TreeGrafter"/>
</dbReference>
<dbReference type="GO" id="GO:0072330">
    <property type="term" value="P:monocarboxylic acid biosynthetic process"/>
    <property type="evidence" value="ECO:0007669"/>
    <property type="project" value="UniProtKB-ARBA"/>
</dbReference>
<dbReference type="InterPro" id="IPR010080">
    <property type="entry name" value="Thioester_reductase-like_dom"/>
</dbReference>
<dbReference type="Pfam" id="PF00501">
    <property type="entry name" value="AMP-binding"/>
    <property type="match status" value="2"/>
</dbReference>
<dbReference type="InterPro" id="IPR036291">
    <property type="entry name" value="NAD(P)-bd_dom_sf"/>
</dbReference>
<accession>A0A7Z1B187</accession>
<dbReference type="PROSITE" id="PS00455">
    <property type="entry name" value="AMP_BINDING"/>
    <property type="match status" value="1"/>
</dbReference>
<dbReference type="GO" id="GO:0047527">
    <property type="term" value="F:2,3-dihydroxybenzoate-serine ligase activity"/>
    <property type="evidence" value="ECO:0007669"/>
    <property type="project" value="TreeGrafter"/>
</dbReference>
<dbReference type="InterPro" id="IPR006162">
    <property type="entry name" value="Ppantetheine_attach_site"/>
</dbReference>
<comment type="caution">
    <text evidence="7">The sequence shown here is derived from an EMBL/GenBank/DDBJ whole genome shotgun (WGS) entry which is preliminary data.</text>
</comment>
<dbReference type="Proteomes" id="UP000185696">
    <property type="component" value="Unassembled WGS sequence"/>
</dbReference>
<sequence>MTAEPEPNATARLEHLRHRLGGRRPVVSEQDTTVAGDQLWPLSFPQRQIWILEQLSPGSAAYHLPLVARITGAVDPAALRAALLAVLNRQDALRAGVVSDGSAVRQRFLAVAEVELPVLDTDGEDDLWRRAEEFVRTPFDLDGGPLWRATMLRLGPEHHVLMVCFHHLVIDGWSIGLFWNDLCAAYRAGPPTAGPATSYADFVTWQRERLVGDRLERELRYWADRLDGAPPLLSLPTDNARRPTARPRGGVARVDLPAEVVTGLHALARAEGASLYMVLLAVYATLLHRRTGEDDVLVGTPVANRTRPEHEPVIGLFTNTVVMRTRPRGRTVFRRFLRVVRDGVLDDLAHQELPFELLVRRVRPDRDLSYAPIFQVMFALHNLRDSGTAPAGTEVEFLDVAVGASRYDLDLSLVERGGRVTGRLEYNAELFDPSTAEGLARDFQELARSVVDDPDRSLTSLPLGTVEDRATALRAARGPVGEPNPALVHEQIAERARSTPDAVALDCLGEELTYRELDDHANQLAHHLRGLGAGPETVVAVNLERSTGLVVALLGVLRAGAAYLPVDPDHPADRIAHLLRDASVPIVVTSARLGERLPPVDAVLVRLDTDAAAISAHRADAPRTGVTAGNLAYVLHTSGSTGRPKGVLVEHGNVRNLLHALDEVVPDRGRRRWLAVTSVSFDISVLELLWTLARGYRVRVRARDGGDTGAAAEPGRDTLDFSLFYFGAEAGADGYRLLTDGARLADEHGFGAVWTPERHFNEFGGNFPNPAVTGAALATMTSRLEIRAGSVVLPLHDPLRVAEQWSVVDNLSGGRVGVSFASGWHPTDFALAPHDYQDRRRVMRERIEQVRLLWRGGTLSRRSGTGETVEVTSHPRPVRAELPVWLTAGGTRATFALAGELGVNLLTHLLGQDLDDLRVNIATYRDARAAAGYDPATGRVSVMLHTYVGDDLEQIRELLREPFSRYLRTSFGLMSNLATALGHSPTESDVDFLLAQAFDRYFEDSGLIGTPDMCVRRAERLFRLGVDEVACLVDLGVDHDTAMAGLRRLTSVVGDTRERLRRVAEADLPALLAEDGISHLQLTPSLLRSVLDDPAGDEALRGVEVLLVGGEEFPASLAAELAKRTSAQVLNLYGPTETTVWSMAHRVDPTASVVPIGTALANTQVFVLDGAGEPAPRGVLGEIFIGGLGVSRGYLGQPGLTAERFVPNPFGPPGSRMYRTGDRGYRAADDTVRFVGRADDQVKVRGFRVELREVEACLRTCPGVRDAAVTVVAEGLCAYVVTDLDTPWDPRVPREHVATALPRHMVPGVVVRVEALPRTANGKLDRARLTGLPASSTTPADVPDDPGSPTERVLVEIWREVFDRRHIGVSDDFFALGGHSLLGLRAIAAVRRRLGVPVPLRSLFEARTITALAQVIDRGTFAAPRPADPDRLHRDARLAPEIRPAGTGPWTPPATVLVTGATGFLGRVLVAELLAHRDLTVHCLVLAEDDTSGQRSVEEALRAAGLWREEWRRRIVAVAGDLSRPRFGLDPRRFADLADEVDTVYHAGALVHLLYPYDVLRGPNVDGTVEALRLACTGRPKTFHHVSTLEVFPDDVPHREDVTPGEDCRAHGAYAQSKWVAERLVAQAADRGLPVCVLRPGNVAGHRRTGYWNTLDPMYTLIRGCLRIGAAPDLDLVVNLTPVDYAASAIARLSFDEGSVGQAFHLFNPNPATPWAEVVDVLRGAGHDLDLLPYRQWRDRYPGRGPGSDELSDMVALSAEFDGLGDVAANGRSRLKDLEIDCSATVRALAGTGIDCGPVDAALIGTYLGHWAGENSGALHAGH</sequence>
<dbReference type="SUPFAM" id="SSF56801">
    <property type="entry name" value="Acetyl-CoA synthetase-like"/>
    <property type="match status" value="2"/>
</dbReference>
<dbReference type="Pfam" id="PF07993">
    <property type="entry name" value="NAD_binding_4"/>
    <property type="match status" value="1"/>
</dbReference>
<dbReference type="CDD" id="cd05235">
    <property type="entry name" value="SDR_e1"/>
    <property type="match status" value="1"/>
</dbReference>
<protein>
    <recommendedName>
        <fullName evidence="6">Carrier domain-containing protein</fullName>
    </recommendedName>
</protein>
<dbReference type="EMBL" id="MSIF01000001">
    <property type="protein sequence ID" value="OLF14425.1"/>
    <property type="molecule type" value="Genomic_DNA"/>
</dbReference>
<feature type="domain" description="Carrier" evidence="6">
    <location>
        <begin position="1345"/>
        <end position="1420"/>
    </location>
</feature>
<keyword evidence="4" id="KW-0436">Ligase</keyword>
<evidence type="ECO:0000256" key="1">
    <source>
        <dbReference type="ARBA" id="ARBA00001957"/>
    </source>
</evidence>
<dbReference type="GO" id="GO:0009239">
    <property type="term" value="P:enterobactin biosynthetic process"/>
    <property type="evidence" value="ECO:0007669"/>
    <property type="project" value="TreeGrafter"/>
</dbReference>
<dbReference type="Gene3D" id="2.30.38.10">
    <property type="entry name" value="Luciferase, Domain 3"/>
    <property type="match status" value="1"/>
</dbReference>
<dbReference type="InterPro" id="IPR023213">
    <property type="entry name" value="CAT-like_dom_sf"/>
</dbReference>
<dbReference type="Pfam" id="PF13193">
    <property type="entry name" value="AMP-binding_C"/>
    <property type="match status" value="1"/>
</dbReference>
<dbReference type="OrthoDB" id="2472181at2"/>
<dbReference type="InterPro" id="IPR011251">
    <property type="entry name" value="Luciferase-like_dom"/>
</dbReference>
<comment type="cofactor">
    <cofactor evidence="1">
        <name>pantetheine 4'-phosphate</name>
        <dbReference type="ChEBI" id="CHEBI:47942"/>
    </cofactor>
</comment>
<dbReference type="Gene3D" id="3.30.300.30">
    <property type="match status" value="1"/>
</dbReference>
<dbReference type="PANTHER" id="PTHR45527">
    <property type="entry name" value="NONRIBOSOMAL PEPTIDE SYNTHETASE"/>
    <property type="match status" value="1"/>
</dbReference>
<dbReference type="PROSITE" id="PS00012">
    <property type="entry name" value="PHOSPHOPANTETHEINE"/>
    <property type="match status" value="1"/>
</dbReference>
<dbReference type="CDD" id="cd19531">
    <property type="entry name" value="LCL_NRPS-like"/>
    <property type="match status" value="1"/>
</dbReference>
<dbReference type="InterPro" id="IPR045851">
    <property type="entry name" value="AMP-bd_C_sf"/>
</dbReference>
<dbReference type="NCBIfam" id="TIGR01746">
    <property type="entry name" value="Thioester-redct"/>
    <property type="match status" value="1"/>
</dbReference>
<gene>
    <name evidence="7" type="ORF">BLA60_04710</name>
</gene>
<dbReference type="SUPFAM" id="SSF51679">
    <property type="entry name" value="Bacterial luciferase-like"/>
    <property type="match status" value="1"/>
</dbReference>
<name>A0A7Z1B187_9PSEU</name>
<evidence type="ECO:0000256" key="2">
    <source>
        <dbReference type="ARBA" id="ARBA00022450"/>
    </source>
</evidence>
<evidence type="ECO:0000256" key="3">
    <source>
        <dbReference type="ARBA" id="ARBA00022553"/>
    </source>
</evidence>
<dbReference type="GO" id="GO:0043041">
    <property type="term" value="P:amino acid activation for nonribosomal peptide biosynthetic process"/>
    <property type="evidence" value="ECO:0007669"/>
    <property type="project" value="TreeGrafter"/>
</dbReference>
<dbReference type="Pfam" id="PF00550">
    <property type="entry name" value="PP-binding"/>
    <property type="match status" value="1"/>
</dbReference>
<dbReference type="Gene3D" id="3.40.50.980">
    <property type="match status" value="3"/>
</dbReference>
<feature type="region of interest" description="Disordered" evidence="5">
    <location>
        <begin position="1327"/>
        <end position="1349"/>
    </location>
</feature>
<dbReference type="FunFam" id="1.10.1200.10:FF:000016">
    <property type="entry name" value="Non-ribosomal peptide synthase"/>
    <property type="match status" value="1"/>
</dbReference>
<dbReference type="PROSITE" id="PS50075">
    <property type="entry name" value="CARRIER"/>
    <property type="match status" value="1"/>
</dbReference>
<dbReference type="Gene3D" id="3.30.559.30">
    <property type="entry name" value="Nonribosomal peptide synthetase, condensation domain"/>
    <property type="match status" value="1"/>
</dbReference>
<dbReference type="SUPFAM" id="SSF52777">
    <property type="entry name" value="CoA-dependent acyltransferases"/>
    <property type="match status" value="2"/>
</dbReference>
<reference evidence="7 8" key="1">
    <citation type="submission" date="2016-12" db="EMBL/GenBank/DDBJ databases">
        <title>The draft genome sequence of Actinophytocola xinjiangensis.</title>
        <authorList>
            <person name="Wang W."/>
            <person name="Yuan L."/>
        </authorList>
    </citation>
    <scope>NUCLEOTIDE SEQUENCE [LARGE SCALE GENOMIC DNA]</scope>
    <source>
        <strain evidence="7 8">CGMCC 4.4663</strain>
    </source>
</reference>
<dbReference type="PANTHER" id="PTHR45527:SF1">
    <property type="entry name" value="FATTY ACID SYNTHASE"/>
    <property type="match status" value="1"/>
</dbReference>
<dbReference type="InterPro" id="IPR024011">
    <property type="entry name" value="Biosynth_lucif-like_mOase_dom"/>
</dbReference>
<dbReference type="SUPFAM" id="SSF51735">
    <property type="entry name" value="NAD(P)-binding Rossmann-fold domains"/>
    <property type="match status" value="1"/>
</dbReference>
<organism evidence="7 8">
    <name type="scientific">Actinophytocola xinjiangensis</name>
    <dbReference type="NCBI Taxonomy" id="485602"/>
    <lineage>
        <taxon>Bacteria</taxon>
        <taxon>Bacillati</taxon>
        <taxon>Actinomycetota</taxon>
        <taxon>Actinomycetes</taxon>
        <taxon>Pseudonocardiales</taxon>
        <taxon>Pseudonocardiaceae</taxon>
    </lineage>
</organism>
<dbReference type="Pfam" id="PF00296">
    <property type="entry name" value="Bac_luciferase"/>
    <property type="match status" value="1"/>
</dbReference>
<dbReference type="Pfam" id="PF00668">
    <property type="entry name" value="Condensation"/>
    <property type="match status" value="1"/>
</dbReference>
<dbReference type="InterPro" id="IPR013120">
    <property type="entry name" value="FAR_NAD-bd"/>
</dbReference>
<dbReference type="Gene3D" id="3.30.559.10">
    <property type="entry name" value="Chloramphenicol acetyltransferase-like domain"/>
    <property type="match status" value="1"/>
</dbReference>
<dbReference type="GO" id="GO:0031177">
    <property type="term" value="F:phosphopantetheine binding"/>
    <property type="evidence" value="ECO:0007669"/>
    <property type="project" value="TreeGrafter"/>
</dbReference>
<dbReference type="InterPro" id="IPR036736">
    <property type="entry name" value="ACP-like_sf"/>
</dbReference>
<dbReference type="Gene3D" id="3.40.50.720">
    <property type="entry name" value="NAD(P)-binding Rossmann-like Domain"/>
    <property type="match status" value="1"/>
</dbReference>
<dbReference type="GO" id="GO:0008610">
    <property type="term" value="P:lipid biosynthetic process"/>
    <property type="evidence" value="ECO:0007669"/>
    <property type="project" value="UniProtKB-ARBA"/>
</dbReference>
<dbReference type="InterPro" id="IPR009081">
    <property type="entry name" value="PP-bd_ACP"/>
</dbReference>
<proteinExistence type="predicted"/>
<dbReference type="Gene3D" id="1.10.1200.10">
    <property type="entry name" value="ACP-like"/>
    <property type="match status" value="1"/>
</dbReference>
<evidence type="ECO:0000313" key="8">
    <source>
        <dbReference type="Proteomes" id="UP000185696"/>
    </source>
</evidence>
<dbReference type="NCBIfam" id="TIGR04020">
    <property type="entry name" value="seco_metab_LLM"/>
    <property type="match status" value="1"/>
</dbReference>
<evidence type="ECO:0000256" key="4">
    <source>
        <dbReference type="ARBA" id="ARBA00022598"/>
    </source>
</evidence>
<dbReference type="GO" id="GO:0016705">
    <property type="term" value="F:oxidoreductase activity, acting on paired donors, with incorporation or reduction of molecular oxygen"/>
    <property type="evidence" value="ECO:0007669"/>
    <property type="project" value="InterPro"/>
</dbReference>
<dbReference type="InterPro" id="IPR025110">
    <property type="entry name" value="AMP-bd_C"/>
</dbReference>
<dbReference type="InterPro" id="IPR000873">
    <property type="entry name" value="AMP-dep_synth/lig_dom"/>
</dbReference>
<keyword evidence="3" id="KW-0597">Phosphoprotein</keyword>
<evidence type="ECO:0000259" key="6">
    <source>
        <dbReference type="PROSITE" id="PS50075"/>
    </source>
</evidence>
<dbReference type="SUPFAM" id="SSF47336">
    <property type="entry name" value="ACP-like"/>
    <property type="match status" value="1"/>
</dbReference>
<dbReference type="InterPro" id="IPR001242">
    <property type="entry name" value="Condensation_dom"/>
</dbReference>
<keyword evidence="2" id="KW-0596">Phosphopantetheine</keyword>
<dbReference type="Gene3D" id="3.20.20.30">
    <property type="entry name" value="Luciferase-like domain"/>
    <property type="match status" value="1"/>
</dbReference>
<evidence type="ECO:0000313" key="7">
    <source>
        <dbReference type="EMBL" id="OLF14425.1"/>
    </source>
</evidence>
<dbReference type="RefSeq" id="WP_075131373.1">
    <property type="nucleotide sequence ID" value="NZ_MSIF01000001.1"/>
</dbReference>